<name>A0A2N7S666_9MICC</name>
<evidence type="ECO:0000313" key="3">
    <source>
        <dbReference type="Proteomes" id="UP000235739"/>
    </source>
</evidence>
<comment type="caution">
    <text evidence="2">The sequence shown here is derived from an EMBL/GenBank/DDBJ whole genome shotgun (WGS) entry which is preliminary data.</text>
</comment>
<organism evidence="2 3">
    <name type="scientific">Glutamicibacter arilaitensis</name>
    <dbReference type="NCBI Taxonomy" id="256701"/>
    <lineage>
        <taxon>Bacteria</taxon>
        <taxon>Bacillati</taxon>
        <taxon>Actinomycetota</taxon>
        <taxon>Actinomycetes</taxon>
        <taxon>Micrococcales</taxon>
        <taxon>Micrococcaceae</taxon>
        <taxon>Glutamicibacter</taxon>
    </lineage>
</organism>
<dbReference type="EMBL" id="PNQX01000001">
    <property type="protein sequence ID" value="PMQ21641.1"/>
    <property type="molecule type" value="Genomic_DNA"/>
</dbReference>
<dbReference type="Proteomes" id="UP000235739">
    <property type="component" value="Unassembled WGS sequence"/>
</dbReference>
<sequence>MSNYQNEYEQQQARRLQTHLDRTTARCELLHGRYQSALNQTTNGTTTEGRGRDEAVRRTEGHGRSPVNLSALDLAADIERVVARLYPLALGALRLGISKGREGSRESWTAGRLLWFGKVLGKVWAEDPELGTEISDEVWQLDRRAARVLGEVVRAFPLVEPCGSCGLPALWASPELLEVRCGNPECGTRWRVSAPVSVAAV</sequence>
<dbReference type="AlphaFoldDB" id="A0A2N7S666"/>
<reference evidence="2 3" key="1">
    <citation type="journal article" date="2017" name="Elife">
        <title>Extensive horizontal gene transfer in cheese-associated bacteria.</title>
        <authorList>
            <person name="Bonham K.S."/>
            <person name="Wolfe B.E."/>
            <person name="Dutton R.J."/>
        </authorList>
    </citation>
    <scope>NUCLEOTIDE SEQUENCE [LARGE SCALE GENOMIC DNA]</scope>
    <source>
        <strain evidence="2 3">JB182</strain>
    </source>
</reference>
<evidence type="ECO:0000313" key="2">
    <source>
        <dbReference type="EMBL" id="PMQ21641.1"/>
    </source>
</evidence>
<feature type="compositionally biased region" description="Basic and acidic residues" evidence="1">
    <location>
        <begin position="49"/>
        <end position="63"/>
    </location>
</feature>
<feature type="region of interest" description="Disordered" evidence="1">
    <location>
        <begin position="36"/>
        <end position="63"/>
    </location>
</feature>
<dbReference type="RefSeq" id="WP_102598122.1">
    <property type="nucleotide sequence ID" value="NZ_JBQDJG010000011.1"/>
</dbReference>
<protein>
    <submittedName>
        <fullName evidence="2">Uncharacterized protein</fullName>
    </submittedName>
</protein>
<accession>A0A2N7S666</accession>
<gene>
    <name evidence="2" type="ORF">CIK84_08955</name>
</gene>
<evidence type="ECO:0000256" key="1">
    <source>
        <dbReference type="SAM" id="MobiDB-lite"/>
    </source>
</evidence>
<proteinExistence type="predicted"/>